<dbReference type="InterPro" id="IPR001223">
    <property type="entry name" value="Glyco_hydro18_cat"/>
</dbReference>
<keyword evidence="4" id="KW-0378">Hydrolase</keyword>
<evidence type="ECO:0000256" key="2">
    <source>
        <dbReference type="ARBA" id="ARBA00009121"/>
    </source>
</evidence>
<dbReference type="PANTHER" id="PTHR45708:SF21">
    <property type="entry name" value="ACIDIC ENDOCHITINASE"/>
    <property type="match status" value="1"/>
</dbReference>
<evidence type="ECO:0000256" key="4">
    <source>
        <dbReference type="ARBA" id="ARBA00022801"/>
    </source>
</evidence>
<keyword evidence="5" id="KW-0146">Chitin degradation</keyword>
<keyword evidence="7" id="KW-0119">Carbohydrate metabolism</keyword>
<dbReference type="Pfam" id="PF00704">
    <property type="entry name" value="Glyco_hydro_18"/>
    <property type="match status" value="1"/>
</dbReference>
<dbReference type="CDD" id="cd02877">
    <property type="entry name" value="GH18_hevamine_XipI_class_III"/>
    <property type="match status" value="1"/>
</dbReference>
<keyword evidence="6" id="KW-1015">Disulfide bond</keyword>
<keyword evidence="9" id="KW-0624">Polysaccharide degradation</keyword>
<reference evidence="11 12" key="1">
    <citation type="submission" date="2024-01" db="EMBL/GenBank/DDBJ databases">
        <title>A telomere-to-telomere, gap-free genome of sweet tea (Lithocarpus litseifolius).</title>
        <authorList>
            <person name="Zhou J."/>
        </authorList>
    </citation>
    <scope>NUCLEOTIDE SEQUENCE [LARGE SCALE GENOMIC DNA]</scope>
    <source>
        <strain evidence="11">Zhou-2022a</strain>
        <tissue evidence="11">Leaf</tissue>
    </source>
</reference>
<keyword evidence="8" id="KW-0326">Glycosidase</keyword>
<gene>
    <name evidence="11" type="ORF">SO802_024352</name>
</gene>
<evidence type="ECO:0000256" key="8">
    <source>
        <dbReference type="ARBA" id="ARBA00023295"/>
    </source>
</evidence>
<keyword evidence="12" id="KW-1185">Reference proteome</keyword>
<evidence type="ECO:0000256" key="1">
    <source>
        <dbReference type="ARBA" id="ARBA00000822"/>
    </source>
</evidence>
<organism evidence="11 12">
    <name type="scientific">Lithocarpus litseifolius</name>
    <dbReference type="NCBI Taxonomy" id="425828"/>
    <lineage>
        <taxon>Eukaryota</taxon>
        <taxon>Viridiplantae</taxon>
        <taxon>Streptophyta</taxon>
        <taxon>Embryophyta</taxon>
        <taxon>Tracheophyta</taxon>
        <taxon>Spermatophyta</taxon>
        <taxon>Magnoliopsida</taxon>
        <taxon>eudicotyledons</taxon>
        <taxon>Gunneridae</taxon>
        <taxon>Pentapetalae</taxon>
        <taxon>rosids</taxon>
        <taxon>fabids</taxon>
        <taxon>Fagales</taxon>
        <taxon>Fagaceae</taxon>
        <taxon>Lithocarpus</taxon>
    </lineage>
</organism>
<dbReference type="EC" id="3.2.1.14" evidence="3"/>
<evidence type="ECO:0000256" key="3">
    <source>
        <dbReference type="ARBA" id="ARBA00012729"/>
    </source>
</evidence>
<dbReference type="InterPro" id="IPR050542">
    <property type="entry name" value="Glycosyl_Hydrlase18_Chitinase"/>
</dbReference>
<dbReference type="Proteomes" id="UP001459277">
    <property type="component" value="Unassembled WGS sequence"/>
</dbReference>
<evidence type="ECO:0000313" key="11">
    <source>
        <dbReference type="EMBL" id="KAK9994649.1"/>
    </source>
</evidence>
<dbReference type="PANTHER" id="PTHR45708">
    <property type="entry name" value="ENDOCHITINASE"/>
    <property type="match status" value="1"/>
</dbReference>
<dbReference type="EMBL" id="JAZDWU010000008">
    <property type="protein sequence ID" value="KAK9994649.1"/>
    <property type="molecule type" value="Genomic_DNA"/>
</dbReference>
<evidence type="ECO:0000256" key="9">
    <source>
        <dbReference type="ARBA" id="ARBA00023326"/>
    </source>
</evidence>
<accession>A0AAW2CBX7</accession>
<sequence length="312" mass="34641">MKAHETQDFRLRQAKMARNLQLTPLVFSLLFLMTLIKTSHAGSIATYWGLNVSEGNLSTTCGTGIYAYVNLAFLNVFGNGQTPEINLNGHCNSASNGCTFLSEDIKFCQKYGVKVMLSIGGLVGNYFLASPNDAENVATYLWNNFLGGNSSSRPFGDAILDGINFDIQTGSTQYWQDLAKNLKSHSNVYLSASPQCPFPDNFIGTALDTNLFDYLWVQFYNNPQCQYDFSNSNTTNLISSWNRWSSSLKVGKLFLGIPAAPQAAVSGYVPSQVLNAEILPLFRKSPNYGGVMLWNRYYDELTRFFATILESV</sequence>
<dbReference type="GO" id="GO:0000272">
    <property type="term" value="P:polysaccharide catabolic process"/>
    <property type="evidence" value="ECO:0007669"/>
    <property type="project" value="UniProtKB-KW"/>
</dbReference>
<comment type="catalytic activity">
    <reaction evidence="1">
        <text>Random endo-hydrolysis of N-acetyl-beta-D-glucosaminide (1-&gt;4)-beta-linkages in chitin and chitodextrins.</text>
        <dbReference type="EC" id="3.2.1.14"/>
    </reaction>
</comment>
<evidence type="ECO:0000313" key="12">
    <source>
        <dbReference type="Proteomes" id="UP001459277"/>
    </source>
</evidence>
<feature type="domain" description="GH18" evidence="10">
    <location>
        <begin position="42"/>
        <end position="312"/>
    </location>
</feature>
<dbReference type="GO" id="GO:0006032">
    <property type="term" value="P:chitin catabolic process"/>
    <property type="evidence" value="ECO:0007669"/>
    <property type="project" value="UniProtKB-KW"/>
</dbReference>
<comment type="similarity">
    <text evidence="2">Belongs to the glycosyl hydrolase 18 family. Chitinase class II subfamily.</text>
</comment>
<evidence type="ECO:0000256" key="5">
    <source>
        <dbReference type="ARBA" id="ARBA00023024"/>
    </source>
</evidence>
<evidence type="ECO:0000256" key="7">
    <source>
        <dbReference type="ARBA" id="ARBA00023277"/>
    </source>
</evidence>
<proteinExistence type="inferred from homology"/>
<protein>
    <recommendedName>
        <fullName evidence="3">chitinase</fullName>
        <ecNumber evidence="3">3.2.1.14</ecNumber>
    </recommendedName>
</protein>
<name>A0AAW2CBX7_9ROSI</name>
<dbReference type="SUPFAM" id="SSF51445">
    <property type="entry name" value="(Trans)glycosidases"/>
    <property type="match status" value="1"/>
</dbReference>
<evidence type="ECO:0000256" key="6">
    <source>
        <dbReference type="ARBA" id="ARBA00023157"/>
    </source>
</evidence>
<dbReference type="AlphaFoldDB" id="A0AAW2CBX7"/>
<dbReference type="GO" id="GO:0005576">
    <property type="term" value="C:extracellular region"/>
    <property type="evidence" value="ECO:0007669"/>
    <property type="project" value="TreeGrafter"/>
</dbReference>
<dbReference type="FunFam" id="3.20.20.80:FF:000015">
    <property type="entry name" value="Acidic endochitinase SE2"/>
    <property type="match status" value="1"/>
</dbReference>
<dbReference type="InterPro" id="IPR017853">
    <property type="entry name" value="GH"/>
</dbReference>
<dbReference type="InterPro" id="IPR045321">
    <property type="entry name" value="Cts1-like"/>
</dbReference>
<dbReference type="Gene3D" id="3.20.20.80">
    <property type="entry name" value="Glycosidases"/>
    <property type="match status" value="1"/>
</dbReference>
<comment type="caution">
    <text evidence="11">The sequence shown here is derived from an EMBL/GenBank/DDBJ whole genome shotgun (WGS) entry which is preliminary data.</text>
</comment>
<dbReference type="PROSITE" id="PS51910">
    <property type="entry name" value="GH18_2"/>
    <property type="match status" value="1"/>
</dbReference>
<dbReference type="GO" id="GO:0008843">
    <property type="term" value="F:endochitinase activity"/>
    <property type="evidence" value="ECO:0007669"/>
    <property type="project" value="UniProtKB-EC"/>
</dbReference>
<evidence type="ECO:0000259" key="10">
    <source>
        <dbReference type="PROSITE" id="PS51910"/>
    </source>
</evidence>